<dbReference type="AlphaFoldDB" id="A0A0E0M1A5"/>
<dbReference type="Proteomes" id="UP000026962">
    <property type="component" value="Chromosome 9"/>
</dbReference>
<dbReference type="EnsemblPlants" id="OPUNC09G09020.1">
    <property type="protein sequence ID" value="OPUNC09G09020.1"/>
    <property type="gene ID" value="OPUNC09G09020"/>
</dbReference>
<organism evidence="1">
    <name type="scientific">Oryza punctata</name>
    <name type="common">Red rice</name>
    <dbReference type="NCBI Taxonomy" id="4537"/>
    <lineage>
        <taxon>Eukaryota</taxon>
        <taxon>Viridiplantae</taxon>
        <taxon>Streptophyta</taxon>
        <taxon>Embryophyta</taxon>
        <taxon>Tracheophyta</taxon>
        <taxon>Spermatophyta</taxon>
        <taxon>Magnoliopsida</taxon>
        <taxon>Liliopsida</taxon>
        <taxon>Poales</taxon>
        <taxon>Poaceae</taxon>
        <taxon>BOP clade</taxon>
        <taxon>Oryzoideae</taxon>
        <taxon>Oryzeae</taxon>
        <taxon>Oryzinae</taxon>
        <taxon>Oryza</taxon>
    </lineage>
</organism>
<reference evidence="1" key="1">
    <citation type="submission" date="2015-04" db="UniProtKB">
        <authorList>
            <consortium name="EnsemblPlants"/>
        </authorList>
    </citation>
    <scope>IDENTIFICATION</scope>
</reference>
<evidence type="ECO:0000313" key="1">
    <source>
        <dbReference type="EnsemblPlants" id="OPUNC09G09020.1"/>
    </source>
</evidence>
<evidence type="ECO:0000313" key="2">
    <source>
        <dbReference type="Proteomes" id="UP000026962"/>
    </source>
</evidence>
<dbReference type="Gramene" id="OPUNC09G09020.1">
    <property type="protein sequence ID" value="OPUNC09G09020.1"/>
    <property type="gene ID" value="OPUNC09G09020"/>
</dbReference>
<proteinExistence type="predicted"/>
<keyword evidence="2" id="KW-1185">Reference proteome</keyword>
<reference evidence="1" key="2">
    <citation type="submission" date="2018-05" db="EMBL/GenBank/DDBJ databases">
        <title>OpunRS2 (Oryza punctata Reference Sequence Version 2).</title>
        <authorList>
            <person name="Zhang J."/>
            <person name="Kudrna D."/>
            <person name="Lee S."/>
            <person name="Talag J."/>
            <person name="Welchert J."/>
            <person name="Wing R.A."/>
        </authorList>
    </citation>
    <scope>NUCLEOTIDE SEQUENCE [LARGE SCALE GENOMIC DNA]</scope>
</reference>
<name>A0A0E0M1A5_ORYPU</name>
<protein>
    <submittedName>
        <fullName evidence="1">Uncharacterized protein</fullName>
    </submittedName>
</protein>
<accession>A0A0E0M1A5</accession>
<sequence length="90" mass="10403">MHIFICSRCIYGTWNMQYTFFARDIVDGSLPRLNHNYSTCSTTVQVIIWLLDMCIGATAIPLTLRLDSIGRRLQFFVLSICYCKLQCPCK</sequence>
<dbReference type="HOGENOM" id="CLU_2444692_0_0_1"/>